<dbReference type="AlphaFoldDB" id="A0AAN8X4D1"/>
<dbReference type="GO" id="GO:0005615">
    <property type="term" value="C:extracellular space"/>
    <property type="evidence" value="ECO:0007669"/>
    <property type="project" value="TreeGrafter"/>
</dbReference>
<keyword evidence="3" id="KW-0393">Immunoglobulin domain</keyword>
<dbReference type="InterPro" id="IPR013098">
    <property type="entry name" value="Ig_I-set"/>
</dbReference>
<dbReference type="InterPro" id="IPR036179">
    <property type="entry name" value="Ig-like_dom_sf"/>
</dbReference>
<dbReference type="GO" id="GO:0006979">
    <property type="term" value="P:response to oxidative stress"/>
    <property type="evidence" value="ECO:0007669"/>
    <property type="project" value="InterPro"/>
</dbReference>
<comment type="caution">
    <text evidence="5">The sequence shown here is derived from an EMBL/GenBank/DDBJ whole genome shotgun (WGS) entry which is preliminary data.</text>
</comment>
<evidence type="ECO:0000313" key="6">
    <source>
        <dbReference type="Proteomes" id="UP001381693"/>
    </source>
</evidence>
<dbReference type="SUPFAM" id="SSF48113">
    <property type="entry name" value="Heme-dependent peroxidases"/>
    <property type="match status" value="1"/>
</dbReference>
<feature type="domain" description="Ig-like" evidence="4">
    <location>
        <begin position="12"/>
        <end position="98"/>
    </location>
</feature>
<gene>
    <name evidence="5" type="ORF">SK128_025715</name>
</gene>
<keyword evidence="1" id="KW-0560">Oxidoreductase</keyword>
<keyword evidence="2" id="KW-1015">Disulfide bond</keyword>
<evidence type="ECO:0000256" key="3">
    <source>
        <dbReference type="ARBA" id="ARBA00023319"/>
    </source>
</evidence>
<dbReference type="GO" id="GO:0004601">
    <property type="term" value="F:peroxidase activity"/>
    <property type="evidence" value="ECO:0007669"/>
    <property type="project" value="UniProtKB-KW"/>
</dbReference>
<dbReference type="PANTHER" id="PTHR11475:SF58">
    <property type="entry name" value="PEROXIDASIN"/>
    <property type="match status" value="1"/>
</dbReference>
<evidence type="ECO:0000256" key="2">
    <source>
        <dbReference type="ARBA" id="ARBA00023157"/>
    </source>
</evidence>
<dbReference type="SUPFAM" id="SSF48726">
    <property type="entry name" value="Immunoglobulin"/>
    <property type="match status" value="2"/>
</dbReference>
<dbReference type="InterPro" id="IPR013783">
    <property type="entry name" value="Ig-like_fold"/>
</dbReference>
<dbReference type="GO" id="GO:0020037">
    <property type="term" value="F:heme binding"/>
    <property type="evidence" value="ECO:0007669"/>
    <property type="project" value="InterPro"/>
</dbReference>
<accession>A0AAN8X4D1</accession>
<evidence type="ECO:0000313" key="5">
    <source>
        <dbReference type="EMBL" id="KAK7077517.1"/>
    </source>
</evidence>
<protein>
    <recommendedName>
        <fullName evidence="4">Ig-like domain-containing protein</fullName>
    </recommendedName>
</protein>
<evidence type="ECO:0000256" key="1">
    <source>
        <dbReference type="ARBA" id="ARBA00022559"/>
    </source>
</evidence>
<dbReference type="SMART" id="SM00408">
    <property type="entry name" value="IGc2"/>
    <property type="match status" value="2"/>
</dbReference>
<dbReference type="InterPro" id="IPR019791">
    <property type="entry name" value="Haem_peroxidase_animal"/>
</dbReference>
<organism evidence="5 6">
    <name type="scientific">Halocaridina rubra</name>
    <name type="common">Hawaiian red shrimp</name>
    <dbReference type="NCBI Taxonomy" id="373956"/>
    <lineage>
        <taxon>Eukaryota</taxon>
        <taxon>Metazoa</taxon>
        <taxon>Ecdysozoa</taxon>
        <taxon>Arthropoda</taxon>
        <taxon>Crustacea</taxon>
        <taxon>Multicrustacea</taxon>
        <taxon>Malacostraca</taxon>
        <taxon>Eumalacostraca</taxon>
        <taxon>Eucarida</taxon>
        <taxon>Decapoda</taxon>
        <taxon>Pleocyemata</taxon>
        <taxon>Caridea</taxon>
        <taxon>Atyoidea</taxon>
        <taxon>Atyidae</taxon>
        <taxon>Halocaridina</taxon>
    </lineage>
</organism>
<keyword evidence="1" id="KW-0575">Peroxidase</keyword>
<dbReference type="Gene3D" id="1.10.640.10">
    <property type="entry name" value="Haem peroxidase domain superfamily, animal type"/>
    <property type="match status" value="1"/>
</dbReference>
<dbReference type="InterPro" id="IPR003598">
    <property type="entry name" value="Ig_sub2"/>
</dbReference>
<dbReference type="InterPro" id="IPR037120">
    <property type="entry name" value="Haem_peroxidase_sf_animal"/>
</dbReference>
<dbReference type="EMBL" id="JAXCGZ010008633">
    <property type="protein sequence ID" value="KAK7077517.1"/>
    <property type="molecule type" value="Genomic_DNA"/>
</dbReference>
<name>A0AAN8X4D1_HALRR</name>
<sequence length="563" mass="62900">MTNVHLFLPVPPLFSAEPQDQYTSPGSSVIFSCQADGAPTPLISWYKDGQPVVPSGRLTISVGGISLGIQHVKGSDEGEYTCRSQNAAGYADASATLYVRDKVAPVIRNEPRDVAVVSGEEVVIMPCGAEGRPKPAIIWRKDGHTMDLDGKYRVDAEGSLYVYNVTSYDTGMYECSAENHVGYASARARLTVQDEPQPHIGDEFFQESFNEAHEQIDRAVNDTISQLFLRDRGSSPNPHELLRIFRFPSGEGREIARAAEKIEQTLKIVMRHIESGMIFNLTDYNYHDLLSPEKLVLLTNLSGCLSHRRNVHCDDMCFHNKYRSIDGTCNNLRNPLWGASLTGFRRLLSPIYENGFNTPVGWSKTKRYHGFFKPSARLISSRIMSTEEISPDHHCSHMLMQWGQFLDHDIDHALPSISSESFLDGVSCQRSCDYASPCFPIEIPPDDPRIRHHRCMEFTRSSGICGSGMTSVFFNTVLPREQINQLTSFIDASQVYGSSLLELRLLRNLTHNNGDLRHGILMSTGKPLMPFSDGAPVDCRRDLSESSIDCFLAGDIRANEQAR</sequence>
<dbReference type="InterPro" id="IPR003599">
    <property type="entry name" value="Ig_sub"/>
</dbReference>
<dbReference type="PROSITE" id="PS50835">
    <property type="entry name" value="IG_LIKE"/>
    <property type="match status" value="2"/>
</dbReference>
<dbReference type="FunFam" id="2.60.40.10:FF:000032">
    <property type="entry name" value="palladin isoform X1"/>
    <property type="match status" value="1"/>
</dbReference>
<feature type="domain" description="Ig-like" evidence="4">
    <location>
        <begin position="105"/>
        <end position="191"/>
    </location>
</feature>
<dbReference type="Pfam" id="PF07679">
    <property type="entry name" value="I-set"/>
    <property type="match status" value="2"/>
</dbReference>
<dbReference type="SMART" id="SM00409">
    <property type="entry name" value="IG"/>
    <property type="match status" value="2"/>
</dbReference>
<dbReference type="PRINTS" id="PR00457">
    <property type="entry name" value="ANPEROXIDASE"/>
</dbReference>
<evidence type="ECO:0000259" key="4">
    <source>
        <dbReference type="PROSITE" id="PS50835"/>
    </source>
</evidence>
<dbReference type="PANTHER" id="PTHR11475">
    <property type="entry name" value="OXIDASE/PEROXIDASE"/>
    <property type="match status" value="1"/>
</dbReference>
<reference evidence="5 6" key="1">
    <citation type="submission" date="2023-11" db="EMBL/GenBank/DDBJ databases">
        <title>Halocaridina rubra genome assembly.</title>
        <authorList>
            <person name="Smith C."/>
        </authorList>
    </citation>
    <scope>NUCLEOTIDE SEQUENCE [LARGE SCALE GENOMIC DNA]</scope>
    <source>
        <strain evidence="5">EP-1</strain>
        <tissue evidence="5">Whole</tissue>
    </source>
</reference>
<dbReference type="Gene3D" id="2.60.40.10">
    <property type="entry name" value="Immunoglobulins"/>
    <property type="match status" value="2"/>
</dbReference>
<dbReference type="Pfam" id="PF03098">
    <property type="entry name" value="An_peroxidase"/>
    <property type="match status" value="1"/>
</dbReference>
<dbReference type="PROSITE" id="PS50292">
    <property type="entry name" value="PEROXIDASE_3"/>
    <property type="match status" value="1"/>
</dbReference>
<dbReference type="Proteomes" id="UP001381693">
    <property type="component" value="Unassembled WGS sequence"/>
</dbReference>
<dbReference type="InterPro" id="IPR010255">
    <property type="entry name" value="Haem_peroxidase_sf"/>
</dbReference>
<keyword evidence="6" id="KW-1185">Reference proteome</keyword>
<dbReference type="InterPro" id="IPR007110">
    <property type="entry name" value="Ig-like_dom"/>
</dbReference>
<proteinExistence type="predicted"/>
<dbReference type="FunFam" id="2.60.40.10:FF:000186">
    <property type="entry name" value="Hemicentin 1"/>
    <property type="match status" value="1"/>
</dbReference>